<dbReference type="PANTHER" id="PTHR43401:SF2">
    <property type="entry name" value="L-THREONINE 3-DEHYDROGENASE"/>
    <property type="match status" value="1"/>
</dbReference>
<dbReference type="InterPro" id="IPR036291">
    <property type="entry name" value="NAD(P)-bd_dom_sf"/>
</dbReference>
<evidence type="ECO:0000259" key="2">
    <source>
        <dbReference type="Pfam" id="PF08240"/>
    </source>
</evidence>
<keyword evidence="4" id="KW-1185">Reference proteome</keyword>
<dbReference type="InterPro" id="IPR013154">
    <property type="entry name" value="ADH-like_N"/>
</dbReference>
<dbReference type="Proteomes" id="UP001304683">
    <property type="component" value="Chromosome"/>
</dbReference>
<dbReference type="EMBL" id="CP132508">
    <property type="protein sequence ID" value="WPD19436.1"/>
    <property type="molecule type" value="Genomic_DNA"/>
</dbReference>
<dbReference type="Pfam" id="PF08240">
    <property type="entry name" value="ADH_N"/>
    <property type="match status" value="1"/>
</dbReference>
<sequence length="392" mass="41309">MPEPARPDGSVSPPLPERMRVARLDAGGRVEVAWMPVPRPGPGEALVRVRACGICSSDLLDWYVAEKARQGPFVFGHEPAGEIVALGPGTTPPPGLRVGSRVFVHHHAPCMGCAACRRGDYVHCPVWRRAGLIPGGMAEYAVVAPQVLQHDTLPLPDDAGWEVGVLVEPVACAVHALRRAAFRPGSRVLVIGAGFMGQVLGLVARAWGAVERAVVDRLPGRLAWAARRWATLVIDVGDGEAGSSAPGTALPGTVPWLRAPAHPAAAEPAGVARVLQERWGEGADLVLVSPAGEEPLRLGIAAARPGGTVVMFAPTAPGRDPAIPGHDVFFREIRLVPTYSAGPDDTRDALALLAAGLIPAAELVTHRYPLEQVATAYRRVKDPDALKVVVEL</sequence>
<dbReference type="Gene3D" id="3.90.180.10">
    <property type="entry name" value="Medium-chain alcohol dehydrogenases, catalytic domain"/>
    <property type="match status" value="2"/>
</dbReference>
<evidence type="ECO:0000256" key="1">
    <source>
        <dbReference type="ARBA" id="ARBA00023002"/>
    </source>
</evidence>
<name>A0ABZ0QPM2_9FIRM</name>
<protein>
    <submittedName>
        <fullName evidence="3">Alcohol dehydrogenase catalytic domain-containing protein</fullName>
    </submittedName>
</protein>
<dbReference type="Gene3D" id="3.40.50.720">
    <property type="entry name" value="NAD(P)-binding Rossmann-like Domain"/>
    <property type="match status" value="2"/>
</dbReference>
<proteinExistence type="predicted"/>
<dbReference type="InterPro" id="IPR011032">
    <property type="entry name" value="GroES-like_sf"/>
</dbReference>
<evidence type="ECO:0000313" key="3">
    <source>
        <dbReference type="EMBL" id="WPD19436.1"/>
    </source>
</evidence>
<keyword evidence="1" id="KW-0560">Oxidoreductase</keyword>
<dbReference type="SUPFAM" id="SSF50129">
    <property type="entry name" value="GroES-like"/>
    <property type="match status" value="1"/>
</dbReference>
<dbReference type="RefSeq" id="WP_318750968.1">
    <property type="nucleotide sequence ID" value="NZ_CP132508.1"/>
</dbReference>
<dbReference type="SUPFAM" id="SSF51735">
    <property type="entry name" value="NAD(P)-binding Rossmann-fold domains"/>
    <property type="match status" value="1"/>
</dbReference>
<evidence type="ECO:0000313" key="4">
    <source>
        <dbReference type="Proteomes" id="UP001304683"/>
    </source>
</evidence>
<dbReference type="PANTHER" id="PTHR43401">
    <property type="entry name" value="L-THREONINE 3-DEHYDROGENASE"/>
    <property type="match status" value="1"/>
</dbReference>
<gene>
    <name evidence="3" type="ORF">Q5761_01855</name>
</gene>
<accession>A0ABZ0QPM2</accession>
<feature type="domain" description="Alcohol dehydrogenase-like N-terminal" evidence="2">
    <location>
        <begin position="41"/>
        <end position="146"/>
    </location>
</feature>
<reference evidence="3 4" key="1">
    <citation type="submission" date="2023-08" db="EMBL/GenBank/DDBJ databases">
        <title>Genome sequence of Thermaerobacter compostii strain Ins1, a spore-forming filamentous bacterium isolated from a deep geothermal reservoir.</title>
        <authorList>
            <person name="Bregnard D."/>
            <person name="Gonzalez D."/>
            <person name="Junier P."/>
        </authorList>
    </citation>
    <scope>NUCLEOTIDE SEQUENCE [LARGE SCALE GENOMIC DNA]</scope>
    <source>
        <strain evidence="3 4">Ins1</strain>
    </source>
</reference>
<organism evidence="3 4">
    <name type="scientific">Thermaerobacter composti</name>
    <dbReference type="NCBI Taxonomy" id="554949"/>
    <lineage>
        <taxon>Bacteria</taxon>
        <taxon>Bacillati</taxon>
        <taxon>Bacillota</taxon>
        <taxon>Clostridia</taxon>
        <taxon>Eubacteriales</taxon>
        <taxon>Clostridiales Family XVII. Incertae Sedis</taxon>
        <taxon>Thermaerobacter</taxon>
    </lineage>
</organism>
<dbReference type="InterPro" id="IPR050129">
    <property type="entry name" value="Zn_alcohol_dh"/>
</dbReference>